<dbReference type="InterPro" id="IPR000594">
    <property type="entry name" value="ThiF_NAD_FAD-bd"/>
</dbReference>
<keyword evidence="3" id="KW-0436">Ligase</keyword>
<organism evidence="3 4">
    <name type="scientific">Novipirellula herctigrandis</name>
    <dbReference type="NCBI Taxonomy" id="2527986"/>
    <lineage>
        <taxon>Bacteria</taxon>
        <taxon>Pseudomonadati</taxon>
        <taxon>Planctomycetota</taxon>
        <taxon>Planctomycetia</taxon>
        <taxon>Pirellulales</taxon>
        <taxon>Pirellulaceae</taxon>
        <taxon>Novipirellula</taxon>
    </lineage>
</organism>
<dbReference type="InterPro" id="IPR012729">
    <property type="entry name" value="ThiF_fam2"/>
</dbReference>
<dbReference type="GO" id="GO:0008641">
    <property type="term" value="F:ubiquitin-like modifier activating enzyme activity"/>
    <property type="evidence" value="ECO:0007669"/>
    <property type="project" value="InterPro"/>
</dbReference>
<dbReference type="AlphaFoldDB" id="A0A5C5ZAH3"/>
<feature type="domain" description="ThiS-like ubiquitin" evidence="2">
    <location>
        <begin position="2"/>
        <end position="58"/>
    </location>
</feature>
<dbReference type="RefSeq" id="WP_419194825.1">
    <property type="nucleotide sequence ID" value="NZ_SJPJ01000001.1"/>
</dbReference>
<dbReference type="Pfam" id="PF00899">
    <property type="entry name" value="ThiF"/>
    <property type="match status" value="1"/>
</dbReference>
<evidence type="ECO:0000259" key="2">
    <source>
        <dbReference type="Pfam" id="PF14453"/>
    </source>
</evidence>
<dbReference type="PANTHER" id="PTHR43267:SF3">
    <property type="entry name" value="THIF PROTEIN"/>
    <property type="match status" value="1"/>
</dbReference>
<dbReference type="GO" id="GO:0061503">
    <property type="term" value="F:tRNA threonylcarbamoyladenosine dehydratase"/>
    <property type="evidence" value="ECO:0007669"/>
    <property type="project" value="TreeGrafter"/>
</dbReference>
<feature type="domain" description="THIF-type NAD/FAD binding fold" evidence="1">
    <location>
        <begin position="79"/>
        <end position="264"/>
    </location>
</feature>
<dbReference type="NCBIfam" id="TIGR02354">
    <property type="entry name" value="thiF_fam2"/>
    <property type="match status" value="1"/>
</dbReference>
<dbReference type="NCBIfam" id="NF006395">
    <property type="entry name" value="PRK08644.1"/>
    <property type="match status" value="1"/>
</dbReference>
<reference evidence="3 4" key="1">
    <citation type="submission" date="2019-02" db="EMBL/GenBank/DDBJ databases">
        <title>Deep-cultivation of Planctomycetes and their phenomic and genomic characterization uncovers novel biology.</title>
        <authorList>
            <person name="Wiegand S."/>
            <person name="Jogler M."/>
            <person name="Boedeker C."/>
            <person name="Pinto D."/>
            <person name="Vollmers J."/>
            <person name="Rivas-Marin E."/>
            <person name="Kohn T."/>
            <person name="Peeters S.H."/>
            <person name="Heuer A."/>
            <person name="Rast P."/>
            <person name="Oberbeckmann S."/>
            <person name="Bunk B."/>
            <person name="Jeske O."/>
            <person name="Meyerdierks A."/>
            <person name="Storesund J.E."/>
            <person name="Kallscheuer N."/>
            <person name="Luecker S."/>
            <person name="Lage O.M."/>
            <person name="Pohl T."/>
            <person name="Merkel B.J."/>
            <person name="Hornburger P."/>
            <person name="Mueller R.-W."/>
            <person name="Bruemmer F."/>
            <person name="Labrenz M."/>
            <person name="Spormann A.M."/>
            <person name="Op Den Camp H."/>
            <person name="Overmann J."/>
            <person name="Amann R."/>
            <person name="Jetten M.S.M."/>
            <person name="Mascher T."/>
            <person name="Medema M.H."/>
            <person name="Devos D.P."/>
            <person name="Kaster A.-K."/>
            <person name="Ovreas L."/>
            <person name="Rohde M."/>
            <person name="Galperin M.Y."/>
            <person name="Jogler C."/>
        </authorList>
    </citation>
    <scope>NUCLEOTIDE SEQUENCE [LARGE SCALE GENOMIC DNA]</scope>
    <source>
        <strain evidence="3 4">CA13</strain>
    </source>
</reference>
<gene>
    <name evidence="3" type="primary">tcdA</name>
    <name evidence="3" type="ORF">CA13_55530</name>
</gene>
<evidence type="ECO:0000259" key="1">
    <source>
        <dbReference type="Pfam" id="PF00899"/>
    </source>
</evidence>
<dbReference type="PANTHER" id="PTHR43267">
    <property type="entry name" value="TRNA THREONYLCARBAMOYLADENOSINE DEHYDRATASE"/>
    <property type="match status" value="1"/>
</dbReference>
<dbReference type="GO" id="GO:0061504">
    <property type="term" value="P:cyclic threonylcarbamoyladenosine biosynthetic process"/>
    <property type="evidence" value="ECO:0007669"/>
    <property type="project" value="TreeGrafter"/>
</dbReference>
<name>A0A5C5ZAH3_9BACT</name>
<dbReference type="InterPro" id="IPR045886">
    <property type="entry name" value="ThiF/MoeB/HesA"/>
</dbReference>
<dbReference type="EC" id="6.1.-.-" evidence="3"/>
<dbReference type="Gene3D" id="3.40.50.720">
    <property type="entry name" value="NAD(P)-binding Rossmann-like Domain"/>
    <property type="match status" value="1"/>
</dbReference>
<dbReference type="Pfam" id="PF14453">
    <property type="entry name" value="ThiS-like"/>
    <property type="match status" value="1"/>
</dbReference>
<proteinExistence type="predicted"/>
<comment type="caution">
    <text evidence="3">The sequence shown here is derived from an EMBL/GenBank/DDBJ whole genome shotgun (WGS) entry which is preliminary data.</text>
</comment>
<dbReference type="SUPFAM" id="SSF69572">
    <property type="entry name" value="Activating enzymes of the ubiquitin-like proteins"/>
    <property type="match status" value="1"/>
</dbReference>
<keyword evidence="4" id="KW-1185">Reference proteome</keyword>
<dbReference type="InterPro" id="IPR035985">
    <property type="entry name" value="Ubiquitin-activating_enz"/>
</dbReference>
<dbReference type="InterPro" id="IPR032726">
    <property type="entry name" value="ThiS-like_dom"/>
</dbReference>
<evidence type="ECO:0000313" key="4">
    <source>
        <dbReference type="Proteomes" id="UP000315010"/>
    </source>
</evidence>
<dbReference type="Proteomes" id="UP000315010">
    <property type="component" value="Unassembled WGS sequence"/>
</dbReference>
<sequence>MLNIKLNERTFEAEDGATLFGLRDAVRPEADIVILNGAAMSQDVRLSNGDEVCLIQRGVVPSEDELESLIAARHTPGVHEKVKSATVGIAGLGGLGSVIAVALARVGIGKLVLADFDVVEPSNLNRQQYFVDQIGLLKTDALVTNVRRINPYVQLEAHPVRLTPENLFPIFGEIDVMVEAFDRADQKVMLMQNFSAGRPNIPLIAASGLAGLGPEETIGVQKMGKNIFVVGDLETGARPGCGLMAPRVGIAASMQANLALRLIVEGTV</sequence>
<evidence type="ECO:0000313" key="3">
    <source>
        <dbReference type="EMBL" id="TWT84077.1"/>
    </source>
</evidence>
<dbReference type="EMBL" id="SJPJ01000001">
    <property type="protein sequence ID" value="TWT84077.1"/>
    <property type="molecule type" value="Genomic_DNA"/>
</dbReference>
<protein>
    <submittedName>
        <fullName evidence="3">tRNA threonylcarbamoyladenosine dehydratase</fullName>
        <ecNumber evidence="3">6.1.-.-</ecNumber>
    </submittedName>
</protein>
<accession>A0A5C5ZAH3</accession>